<sequence length="180" mass="20877">AGRTLNSGPQFVVVENPQQSPQGPIEMPPFMIFSLIFFPILIAVVVGLAVYGFFFYKKQEEESRVVAIPLESKILNLKILKESGRLEESLSYLFNAIYMDLVNAKYNRVRKDNETIRDFAIISVKELKLTPASIYPFIQQVEQIIYGKPFKITEEDFYKTCELFSPIYFQLTRHNFVLNF</sequence>
<comment type="caution">
    <text evidence="2">The sequence shown here is derived from an EMBL/GenBank/DDBJ whole genome shotgun (WGS) entry which is preliminary data.</text>
</comment>
<reference evidence="2" key="1">
    <citation type="journal article" date="2014" name="Front. Microbiol.">
        <title>High frequency of phylogenetically diverse reductive dehalogenase-homologous genes in deep subseafloor sedimentary metagenomes.</title>
        <authorList>
            <person name="Kawai M."/>
            <person name="Futagami T."/>
            <person name="Toyoda A."/>
            <person name="Takaki Y."/>
            <person name="Nishi S."/>
            <person name="Hori S."/>
            <person name="Arai W."/>
            <person name="Tsubouchi T."/>
            <person name="Morono Y."/>
            <person name="Uchiyama I."/>
            <person name="Ito T."/>
            <person name="Fujiyama A."/>
            <person name="Inagaki F."/>
            <person name="Takami H."/>
        </authorList>
    </citation>
    <scope>NUCLEOTIDE SEQUENCE</scope>
    <source>
        <strain evidence="2">Expedition CK06-06</strain>
    </source>
</reference>
<evidence type="ECO:0000256" key="1">
    <source>
        <dbReference type="SAM" id="Phobius"/>
    </source>
</evidence>
<gene>
    <name evidence="2" type="ORF">S01H4_13806</name>
</gene>
<keyword evidence="1" id="KW-1133">Transmembrane helix</keyword>
<proteinExistence type="predicted"/>
<evidence type="ECO:0008006" key="3">
    <source>
        <dbReference type="Google" id="ProtNLM"/>
    </source>
</evidence>
<name>X1AB02_9ZZZZ</name>
<feature type="transmembrane region" description="Helical" evidence="1">
    <location>
        <begin position="30"/>
        <end position="54"/>
    </location>
</feature>
<protein>
    <recommendedName>
        <fullName evidence="3">DUF4129 domain-containing protein</fullName>
    </recommendedName>
</protein>
<keyword evidence="1" id="KW-0472">Membrane</keyword>
<dbReference type="AlphaFoldDB" id="X1AB02"/>
<dbReference type="EMBL" id="BART01006071">
    <property type="protein sequence ID" value="GAG57316.1"/>
    <property type="molecule type" value="Genomic_DNA"/>
</dbReference>
<evidence type="ECO:0000313" key="2">
    <source>
        <dbReference type="EMBL" id="GAG57316.1"/>
    </source>
</evidence>
<accession>X1AB02</accession>
<organism evidence="2">
    <name type="scientific">marine sediment metagenome</name>
    <dbReference type="NCBI Taxonomy" id="412755"/>
    <lineage>
        <taxon>unclassified sequences</taxon>
        <taxon>metagenomes</taxon>
        <taxon>ecological metagenomes</taxon>
    </lineage>
</organism>
<keyword evidence="1" id="KW-0812">Transmembrane</keyword>
<feature type="non-terminal residue" evidence="2">
    <location>
        <position position="1"/>
    </location>
</feature>